<dbReference type="Gene3D" id="3.40.630.30">
    <property type="match status" value="1"/>
</dbReference>
<name>A0A3B0JMM2_DROGU</name>
<dbReference type="EMBL" id="OUUW01000006">
    <property type="protein sequence ID" value="SPP81572.1"/>
    <property type="molecule type" value="Genomic_DNA"/>
</dbReference>
<accession>A0A3B0JMM2</accession>
<evidence type="ECO:0000313" key="2">
    <source>
        <dbReference type="Proteomes" id="UP000268350"/>
    </source>
</evidence>
<sequence length="269" mass="31529">MDDIRTLKYEIKWDEYGGMPITDINFKHYDLVIEFMWENSFLKNLVYEGLGLFEVEDMKQIYSNYVRHILQNECSVMMLSEDETEVKAVGLLEWMTEKWHSWVFLPSSIPKCLFKQLIMMKMELVEATKQNLGVPIFDALFVHEIGFPEELSFNRDFLMAMFDTFGAVAQHMHMPRVCFIALSTIDQAAANFVEYDEIGRTIYSIYKVGSQRPFDILRELDEMYALIFELPVSQLVHYMDMPGFEEFHEALAAKIAKEAAEKKHEDGDF</sequence>
<dbReference type="OrthoDB" id="8030025at2759"/>
<protein>
    <submittedName>
        <fullName evidence="1">Uncharacterized protein</fullName>
    </submittedName>
</protein>
<keyword evidence="2" id="KW-1185">Reference proteome</keyword>
<dbReference type="AlphaFoldDB" id="A0A3B0JMM2"/>
<proteinExistence type="predicted"/>
<reference evidence="2" key="1">
    <citation type="submission" date="2018-01" db="EMBL/GenBank/DDBJ databases">
        <authorList>
            <person name="Alioto T."/>
            <person name="Alioto T."/>
        </authorList>
    </citation>
    <scope>NUCLEOTIDE SEQUENCE [LARGE SCALE GENOMIC DNA]</scope>
</reference>
<evidence type="ECO:0000313" key="1">
    <source>
        <dbReference type="EMBL" id="SPP81572.1"/>
    </source>
</evidence>
<organism evidence="1 2">
    <name type="scientific">Drosophila guanche</name>
    <name type="common">Fruit fly</name>
    <dbReference type="NCBI Taxonomy" id="7266"/>
    <lineage>
        <taxon>Eukaryota</taxon>
        <taxon>Metazoa</taxon>
        <taxon>Ecdysozoa</taxon>
        <taxon>Arthropoda</taxon>
        <taxon>Hexapoda</taxon>
        <taxon>Insecta</taxon>
        <taxon>Pterygota</taxon>
        <taxon>Neoptera</taxon>
        <taxon>Endopterygota</taxon>
        <taxon>Diptera</taxon>
        <taxon>Brachycera</taxon>
        <taxon>Muscomorpha</taxon>
        <taxon>Ephydroidea</taxon>
        <taxon>Drosophilidae</taxon>
        <taxon>Drosophila</taxon>
        <taxon>Sophophora</taxon>
    </lineage>
</organism>
<gene>
    <name evidence="1" type="ORF">DGUA_6G013221</name>
</gene>
<dbReference type="Proteomes" id="UP000268350">
    <property type="component" value="Unassembled WGS sequence"/>
</dbReference>